<evidence type="ECO:0000313" key="2">
    <source>
        <dbReference type="Proteomes" id="UP001432322"/>
    </source>
</evidence>
<comment type="caution">
    <text evidence="1">The sequence shown here is derived from an EMBL/GenBank/DDBJ whole genome shotgun (WGS) entry which is preliminary data.</text>
</comment>
<keyword evidence="2" id="KW-1185">Reference proteome</keyword>
<gene>
    <name evidence="1" type="ORF">PFISCL1PPCAC_22146</name>
</gene>
<organism evidence="1 2">
    <name type="scientific">Pristionchus fissidentatus</name>
    <dbReference type="NCBI Taxonomy" id="1538716"/>
    <lineage>
        <taxon>Eukaryota</taxon>
        <taxon>Metazoa</taxon>
        <taxon>Ecdysozoa</taxon>
        <taxon>Nematoda</taxon>
        <taxon>Chromadorea</taxon>
        <taxon>Rhabditida</taxon>
        <taxon>Rhabditina</taxon>
        <taxon>Diplogasteromorpha</taxon>
        <taxon>Diplogasteroidea</taxon>
        <taxon>Neodiplogasteridae</taxon>
        <taxon>Pristionchus</taxon>
    </lineage>
</organism>
<protein>
    <submittedName>
        <fullName evidence="1">Uncharacterized protein</fullName>
    </submittedName>
</protein>
<sequence>MGEWDGDEEADEEAAAEAITRKMGVKRMAEILTQSIGLYAGEEQKDGRRAKPRSSGGLSMVQKVSKHMKACKQDETCSDADCLLFRAWLHADMADTT</sequence>
<name>A0AAV5WM57_9BILA</name>
<dbReference type="AlphaFoldDB" id="A0AAV5WM57"/>
<dbReference type="Proteomes" id="UP001432322">
    <property type="component" value="Unassembled WGS sequence"/>
</dbReference>
<dbReference type="EMBL" id="BTSY01000005">
    <property type="protein sequence ID" value="GMT30849.1"/>
    <property type="molecule type" value="Genomic_DNA"/>
</dbReference>
<proteinExistence type="predicted"/>
<feature type="non-terminal residue" evidence="1">
    <location>
        <position position="97"/>
    </location>
</feature>
<evidence type="ECO:0000313" key="1">
    <source>
        <dbReference type="EMBL" id="GMT30849.1"/>
    </source>
</evidence>
<accession>A0AAV5WM57</accession>
<reference evidence="1" key="1">
    <citation type="submission" date="2023-10" db="EMBL/GenBank/DDBJ databases">
        <title>Genome assembly of Pristionchus species.</title>
        <authorList>
            <person name="Yoshida K."/>
            <person name="Sommer R.J."/>
        </authorList>
    </citation>
    <scope>NUCLEOTIDE SEQUENCE</scope>
    <source>
        <strain evidence="1">RS5133</strain>
    </source>
</reference>